<proteinExistence type="predicted"/>
<reference evidence="2" key="1">
    <citation type="submission" date="2017-01" db="EMBL/GenBank/DDBJ databases">
        <title>Comparative genomics of anhydrobiosis in the tardigrade Hypsibius dujardini.</title>
        <authorList>
            <person name="Yoshida Y."/>
            <person name="Koutsovoulos G."/>
            <person name="Laetsch D."/>
            <person name="Stevens L."/>
            <person name="Kumar S."/>
            <person name="Horikawa D."/>
            <person name="Ishino K."/>
            <person name="Komine S."/>
            <person name="Tomita M."/>
            <person name="Blaxter M."/>
            <person name="Arakawa K."/>
        </authorList>
    </citation>
    <scope>NUCLEOTIDE SEQUENCE [LARGE SCALE GENOMIC DNA]</scope>
    <source>
        <strain evidence="2">Z151</strain>
    </source>
</reference>
<organism evidence="1 2">
    <name type="scientific">Hypsibius exemplaris</name>
    <name type="common">Freshwater tardigrade</name>
    <dbReference type="NCBI Taxonomy" id="2072580"/>
    <lineage>
        <taxon>Eukaryota</taxon>
        <taxon>Metazoa</taxon>
        <taxon>Ecdysozoa</taxon>
        <taxon>Tardigrada</taxon>
        <taxon>Eutardigrada</taxon>
        <taxon>Parachela</taxon>
        <taxon>Hypsibioidea</taxon>
        <taxon>Hypsibiidae</taxon>
        <taxon>Hypsibius</taxon>
    </lineage>
</organism>
<accession>A0A1W0XEK9</accession>
<sequence length="76" mass="8705">MTHSYTIMITTDAIEKLVSPHFFDLQEITGDKFGPQVPQELFAALNILVTATSSGKMKKEYLKLWLEMFYFLNASN</sequence>
<evidence type="ECO:0000313" key="2">
    <source>
        <dbReference type="Proteomes" id="UP000192578"/>
    </source>
</evidence>
<dbReference type="OrthoDB" id="10039452at2759"/>
<dbReference type="EMBL" id="MTYJ01000001">
    <property type="protein sequence ID" value="OQV25903.1"/>
    <property type="molecule type" value="Genomic_DNA"/>
</dbReference>
<comment type="caution">
    <text evidence="1">The sequence shown here is derived from an EMBL/GenBank/DDBJ whole genome shotgun (WGS) entry which is preliminary data.</text>
</comment>
<evidence type="ECO:0000313" key="1">
    <source>
        <dbReference type="EMBL" id="OQV25903.1"/>
    </source>
</evidence>
<name>A0A1W0XEK9_HYPEX</name>
<keyword evidence="2" id="KW-1185">Reference proteome</keyword>
<dbReference type="Proteomes" id="UP000192578">
    <property type="component" value="Unassembled WGS sequence"/>
</dbReference>
<gene>
    <name evidence="1" type="ORF">BV898_00046</name>
</gene>
<dbReference type="AlphaFoldDB" id="A0A1W0XEK9"/>
<protein>
    <submittedName>
        <fullName evidence="1">Uncharacterized protein</fullName>
    </submittedName>
</protein>